<dbReference type="RefSeq" id="WP_024048769.1">
    <property type="nucleotide sequence ID" value="NZ_CABWNB010000002.1"/>
</dbReference>
<dbReference type="Pfam" id="PF01996">
    <property type="entry name" value="F420_ligase"/>
    <property type="match status" value="1"/>
</dbReference>
<dbReference type="Proteomes" id="UP000591941">
    <property type="component" value="Unassembled WGS sequence"/>
</dbReference>
<sequence>MNEQMKLIPIPTRILTAADDIVDAVYEYGHFLIGPHDVVCVAESVVAITQGRYVRPEDLKVSWQARLMNRFVPAEGSMSTIYGMQAAMNAEGEWRMLFWFIVGFIAKLFGKRGVWYAHCRQASLVDDVTGTMPPFDKCIVYGPDETDEVCDEIADRLGCHGAVIADVNDLKRSAVLGTSKGIDAQEIAQLLIDNPFGNASQKTPIVVIQNYSGGKARPTLPQDSFTDTLPPPLPPLDKSQK</sequence>
<comment type="caution">
    <text evidence="3">The sequence shown here is derived from an EMBL/GenBank/DDBJ whole genome shotgun (WGS) entry which is preliminary data.</text>
</comment>
<evidence type="ECO:0000259" key="2">
    <source>
        <dbReference type="Pfam" id="PF01996"/>
    </source>
</evidence>
<evidence type="ECO:0000256" key="1">
    <source>
        <dbReference type="SAM" id="MobiDB-lite"/>
    </source>
</evidence>
<keyword evidence="4" id="KW-1185">Reference proteome</keyword>
<protein>
    <recommendedName>
        <fullName evidence="2">Coenzyme F420:L-glutamate ligase-like domain-containing protein</fullName>
    </recommendedName>
</protein>
<dbReference type="Gene3D" id="3.30.1330.100">
    <property type="entry name" value="CofE-like"/>
    <property type="match status" value="1"/>
</dbReference>
<name>A0A841QZW6_9FIRM</name>
<evidence type="ECO:0000313" key="3">
    <source>
        <dbReference type="EMBL" id="MBB6478214.1"/>
    </source>
</evidence>
<dbReference type="SUPFAM" id="SSF144010">
    <property type="entry name" value="CofE-like"/>
    <property type="match status" value="1"/>
</dbReference>
<dbReference type="EMBL" id="JACHHI010000006">
    <property type="protein sequence ID" value="MBB6478214.1"/>
    <property type="molecule type" value="Genomic_DNA"/>
</dbReference>
<reference evidence="3 4" key="1">
    <citation type="submission" date="2020-08" db="EMBL/GenBank/DDBJ databases">
        <title>Genomic Encyclopedia of Type Strains, Phase IV (KMG-IV): sequencing the most valuable type-strain genomes for metagenomic binning, comparative biology and taxonomic classification.</title>
        <authorList>
            <person name="Goeker M."/>
        </authorList>
    </citation>
    <scope>NUCLEOTIDE SEQUENCE [LARGE SCALE GENOMIC DNA]</scope>
    <source>
        <strain evidence="3 4">DSM 21255</strain>
    </source>
</reference>
<dbReference type="GeneID" id="93486539"/>
<organism evidence="3 4">
    <name type="scientific">Negativicoccus succinicivorans</name>
    <dbReference type="NCBI Taxonomy" id="620903"/>
    <lineage>
        <taxon>Bacteria</taxon>
        <taxon>Bacillati</taxon>
        <taxon>Bacillota</taxon>
        <taxon>Negativicutes</taxon>
        <taxon>Veillonellales</taxon>
        <taxon>Veillonellaceae</taxon>
        <taxon>Negativicoccus</taxon>
    </lineage>
</organism>
<feature type="domain" description="Coenzyme F420:L-glutamate ligase-like" evidence="2">
    <location>
        <begin position="10"/>
        <end position="69"/>
    </location>
</feature>
<dbReference type="InterPro" id="IPR002847">
    <property type="entry name" value="F420-0_gamma-glut_ligase-dom"/>
</dbReference>
<dbReference type="AlphaFoldDB" id="A0A841QZW6"/>
<feature type="region of interest" description="Disordered" evidence="1">
    <location>
        <begin position="216"/>
        <end position="241"/>
    </location>
</feature>
<gene>
    <name evidence="3" type="ORF">HNR45_001284</name>
</gene>
<dbReference type="OrthoDB" id="9763290at2"/>
<evidence type="ECO:0000313" key="4">
    <source>
        <dbReference type="Proteomes" id="UP000591941"/>
    </source>
</evidence>
<accession>A0A841QZW6</accession>
<proteinExistence type="predicted"/>